<feature type="compositionally biased region" description="Basic and acidic residues" evidence="6">
    <location>
        <begin position="2408"/>
        <end position="2417"/>
    </location>
</feature>
<dbReference type="STRING" id="1448308.A0A2T2NKE1"/>
<feature type="compositionally biased region" description="Polar residues" evidence="6">
    <location>
        <begin position="1169"/>
        <end position="1178"/>
    </location>
</feature>
<feature type="region of interest" description="Disordered" evidence="6">
    <location>
        <begin position="685"/>
        <end position="731"/>
    </location>
</feature>
<feature type="region of interest" description="Disordered" evidence="6">
    <location>
        <begin position="93"/>
        <end position="125"/>
    </location>
</feature>
<feature type="compositionally biased region" description="Basic residues" evidence="6">
    <location>
        <begin position="2389"/>
        <end position="2407"/>
    </location>
</feature>
<dbReference type="InterPro" id="IPR044210">
    <property type="entry name" value="Tfc3-like"/>
</dbReference>
<dbReference type="Pfam" id="PF20222">
    <property type="entry name" value="DUF6581"/>
    <property type="match status" value="1"/>
</dbReference>
<feature type="compositionally biased region" description="Basic and acidic residues" evidence="6">
    <location>
        <begin position="2371"/>
        <end position="2380"/>
    </location>
</feature>
<feature type="region of interest" description="Disordered" evidence="6">
    <location>
        <begin position="881"/>
        <end position="903"/>
    </location>
</feature>
<keyword evidence="3" id="KW-0238">DNA-binding</keyword>
<feature type="region of interest" description="Disordered" evidence="6">
    <location>
        <begin position="1290"/>
        <end position="1311"/>
    </location>
</feature>
<feature type="compositionally biased region" description="Polar residues" evidence="6">
    <location>
        <begin position="1221"/>
        <end position="1240"/>
    </location>
</feature>
<dbReference type="InterPro" id="IPR007309">
    <property type="entry name" value="TFIIIC_Bblock-bd"/>
</dbReference>
<sequence>MAGLGFDKLSDFLRSQIALCGASGAGSEEFYRFVNKYYEESGAPIPAGGFNRNFYAKVWEWLANHPHIQIVSRNRILHNPSLSAFEALECSERSPDHVPTPATADAASVPAQAPPKPPAISTAGYSSLGGALRQRLAKEGIEPGLSDKPSSSRPRESIAITGDAPHVSVAVSGAESHVQDSSNGQSEQTMDVPYGSSTHSPYSYVQDAAANSVSNIGQPSDAKKRRGPRNAPKGNQMKVPVFDQPPSNITAPRIYASQNAMWQAVAGHPMDLKKIPSMEFMLLSIIAAYGADGIAQPTLVKLSGQDKRSVPHRTDELARKGYIDKKPVQAGKLRTSLCVHKMFVKEDHFLNKPQGVEDVFRNGTFVLPGFVHILYDLLQESGIVAMRDLRTKLGVPLDIWNGRAARGAIRRLDQTGFIKLVRARRPNPRKGTKDAYLPCIKLQRAPTDEDMVNLKFRSLIKKADEETETLPRDDDGDTLMRDGDEDAADHSDRDDQDCLEQVGRIPPQWTPDKLLGNWVFEAVEAAGVDAWDGATIRDRVTGRFWKRPLEAFLSRLTDNWEQSQPLYLRHLALIRDTNISQGQKRVHYVYRTYGNFQKAVDLGYVEWEGVSKEAANVPFDKKRGRPKKGANNDSILNAWGFKELNESDFHRKDGSSTLSECRATVRRGPTLNQTWDNELVRQMGYLKPGRPHSSPQSSNPSTDLTLQDGTHLSSGRNTSVGKYQKPAQPPKISRALGGFVLTKEQRIALGVPERGRLLADIEKQVKAYREKTGDPSAIPEVITKAEDREPRQTLKQPLLTKAERIAQGLPEKGRLGKDLTRKLREEKNLPAAKTAKGSKSRAKKDQQEPPALTKEQRVARGLPSTGRLSKAVLDEIRKELNSDLPHDSPPEMGISSGANGDEIELDPPADSDIGSYPMTPCEAQDEAQSSEAIETFESNTGVPLALPEAQNLAKDTSNFTNPYIVLPSSPPNFARSVKRKGGQDTGLFTPVSKRVRGTSTHQHDLAEGQSSRDVESLTAGITVSYTTRSIGRGRPRKALMAIITSLRLKDLDCLQSTPPAISAVESTLPATASSTPETPSAATINSVPESTPAPQLTVQSEEATPPMANSQPIVEAGKQDEAPSDLYKEVSPVPRLQPAGWGLPRGASLQNPPGAYQSPYSLPPVHLPTQYSHTNSHPATPLPGFSEQMETPPQADTPAPAKESSPVQNFVIANASVEITSSTDMSADQSEGTPQVQPVETGNPRIESPTQEQSSAQSPAAKESENVLENISQQNPQAVNPLLVKEENVISSSTNPQKAQRPKRTGGFTSRGVTLGRGNLWRFRTGLIREILQLCNGVFPCNGEISDPFYSLWDKRAPKQMLRPDRSTLTSTIKNMINDPENGLKRLSFHIPGFSGTCMIQKFIIAYEHLSPTSPEVEQLRTRMIQAYPNRYYPEEVKHLMPEVPNPRKRLVLPEIDESIKPNDLYPLLARQLDQRISASAKERKKTGSSNTKETELEKAGAAATKRTGPKIRSKRLARLEDQTPGHIDVRSHLTSTRSVDIMGSRDDAAPDSSDDVPLMMLHRLSSKVAERHKSTSLSDTNPTSEHETEQPQANDEISKKSAVVSNTPRARKQDRAAKPTDSIFDFYPNNGTFSTIFVLPGIETLKSSVRGKKRAKDTEARADRPKKRSRTSKTAPAVLEVESEFTDSDASCLKELPKSRLKRSKKHGLSDPTLLERLTGLTGDPGDPIYEPPVKKHNREKEKDKERARKKKKAADASVRAHPLQKFCITMVIARTLSQDDTVDWNIVKEVYKSNRTFDPYRAKQTWVWMQEHMASYIKSLTKRFERSFLEAYTAGEIEEIDDTDSFDYPTIVQWALGNCKFPKPPTLLADREAMADWEIVESNYEVLDRAAWYKQKLAAIHRAMRIARHAYVLPLRTDNTNGVYPKRVISKQTLAISPPLPYNSSLWQDSEDTIRARSWIRSNTATPEDLYQGSYAHEKLSVLGESILAGVVEDLVENKYIRMRKIKRLLPGRNFNFTATFAKFYRRNFQLEDFMNAAELKKDMDKAFAQQDPSQRTFGITRTADDGAVMAVLSLVQDGQIKLVPRLPPVNNAVRAPFPRISVWGICGNNYKHRAIPRDRLFWPVDAVPTEKYQFGNPLLPTATSVALASGGEYPPSWTELPEPPLPGKGFDSPNAMLPIWSSISGESIIWPWWYRILNLVIQPLVFHPGATATQILLHCPRHTAELFEVQMVLDWLVSANAAKKLIGNGYQIQEGFWAAFGDKLIDIEEDWYNNHVFLKRNKFIKESWRDHFNKHFAELDRAERERELKEALAEAGGDAAADAPTHPVGMDIDGQLDSPLRPLLFGNSDLTRRILENPRKQYSIVKQAIKDRDRAGSDKTMAGRAGVKKTKAKPKKKQPKKAKVAKKDAVDTQSEKSNTSILPPTPYADSTMVDADAEGSDVDAEGEIDEEYFSPQSHGSTPLPFPT</sequence>
<dbReference type="Pfam" id="PF04182">
    <property type="entry name" value="B-block_TFIIIC"/>
    <property type="match status" value="1"/>
</dbReference>
<dbReference type="GO" id="GO:0042791">
    <property type="term" value="P:5S class rRNA transcription by RNA polymerase III"/>
    <property type="evidence" value="ECO:0007669"/>
    <property type="project" value="TreeGrafter"/>
</dbReference>
<evidence type="ECO:0000256" key="6">
    <source>
        <dbReference type="SAM" id="MobiDB-lite"/>
    </source>
</evidence>
<feature type="region of interest" description="Disordered" evidence="6">
    <location>
        <begin position="2370"/>
        <end position="2470"/>
    </location>
</feature>
<gene>
    <name evidence="9" type="ORF">BS50DRAFT_400721</name>
</gene>
<evidence type="ECO:0000256" key="4">
    <source>
        <dbReference type="ARBA" id="ARBA00023163"/>
    </source>
</evidence>
<keyword evidence="10" id="KW-1185">Reference proteome</keyword>
<evidence type="ECO:0000256" key="5">
    <source>
        <dbReference type="ARBA" id="ARBA00023242"/>
    </source>
</evidence>
<keyword evidence="5" id="KW-0539">Nucleus</keyword>
<protein>
    <submittedName>
        <fullName evidence="9">Uncharacterized protein</fullName>
    </submittedName>
</protein>
<evidence type="ECO:0000259" key="8">
    <source>
        <dbReference type="Pfam" id="PF20222"/>
    </source>
</evidence>
<feature type="compositionally biased region" description="Basic residues" evidence="6">
    <location>
        <begin position="1508"/>
        <end position="1517"/>
    </location>
</feature>
<evidence type="ECO:0000259" key="7">
    <source>
        <dbReference type="Pfam" id="PF04182"/>
    </source>
</evidence>
<feature type="region of interest" description="Disordered" evidence="6">
    <location>
        <begin position="1066"/>
        <end position="1109"/>
    </location>
</feature>
<feature type="compositionally biased region" description="Basic and acidic residues" evidence="6">
    <location>
        <begin position="1518"/>
        <end position="1532"/>
    </location>
</feature>
<feature type="domain" description="B-block binding subunit of TFIIIC" evidence="7">
    <location>
        <begin position="277"/>
        <end position="346"/>
    </location>
</feature>
<feature type="region of interest" description="Disordered" evidence="6">
    <location>
        <begin position="1649"/>
        <end position="1677"/>
    </location>
</feature>
<dbReference type="PANTHER" id="PTHR15180:SF1">
    <property type="entry name" value="GENERAL TRANSCRIPTION FACTOR 3C POLYPEPTIDE 1"/>
    <property type="match status" value="1"/>
</dbReference>
<reference evidence="9 10" key="1">
    <citation type="journal article" date="2018" name="Front. Microbiol.">
        <title>Genome-Wide Analysis of Corynespora cassiicola Leaf Fall Disease Putative Effectors.</title>
        <authorList>
            <person name="Lopez D."/>
            <person name="Ribeiro S."/>
            <person name="Label P."/>
            <person name="Fumanal B."/>
            <person name="Venisse J.S."/>
            <person name="Kohler A."/>
            <person name="de Oliveira R.R."/>
            <person name="Labutti K."/>
            <person name="Lipzen A."/>
            <person name="Lail K."/>
            <person name="Bauer D."/>
            <person name="Ohm R.A."/>
            <person name="Barry K.W."/>
            <person name="Spatafora J."/>
            <person name="Grigoriev I.V."/>
            <person name="Martin F.M."/>
            <person name="Pujade-Renaud V."/>
        </authorList>
    </citation>
    <scope>NUCLEOTIDE SEQUENCE [LARGE SCALE GENOMIC DNA]</scope>
    <source>
        <strain evidence="9 10">Philippines</strain>
    </source>
</reference>
<evidence type="ECO:0000313" key="10">
    <source>
        <dbReference type="Proteomes" id="UP000240883"/>
    </source>
</evidence>
<feature type="region of interest" description="Disordered" evidence="6">
    <location>
        <begin position="171"/>
        <end position="201"/>
    </location>
</feature>
<dbReference type="OrthoDB" id="5403573at2759"/>
<feature type="region of interest" description="Disordered" evidence="6">
    <location>
        <begin position="1479"/>
        <end position="1625"/>
    </location>
</feature>
<feature type="region of interest" description="Disordered" evidence="6">
    <location>
        <begin position="1701"/>
        <end position="1758"/>
    </location>
</feature>
<keyword evidence="4" id="KW-0804">Transcription</keyword>
<feature type="compositionally biased region" description="Basic and acidic residues" evidence="6">
    <location>
        <begin position="466"/>
        <end position="493"/>
    </location>
</feature>
<dbReference type="GO" id="GO:0003677">
    <property type="term" value="F:DNA binding"/>
    <property type="evidence" value="ECO:0007669"/>
    <property type="project" value="UniProtKB-KW"/>
</dbReference>
<feature type="region of interest" description="Disordered" evidence="6">
    <location>
        <begin position="1136"/>
        <end position="1205"/>
    </location>
</feature>
<proteinExistence type="predicted"/>
<feature type="compositionally biased region" description="Basic and acidic residues" evidence="6">
    <location>
        <begin position="811"/>
        <end position="828"/>
    </location>
</feature>
<dbReference type="GO" id="GO:0000127">
    <property type="term" value="C:transcription factor TFIIIC complex"/>
    <property type="evidence" value="ECO:0007669"/>
    <property type="project" value="InterPro"/>
</dbReference>
<feature type="compositionally biased region" description="Polar residues" evidence="6">
    <location>
        <begin position="179"/>
        <end position="201"/>
    </location>
</feature>
<feature type="compositionally biased region" description="Polar residues" evidence="6">
    <location>
        <begin position="1248"/>
        <end position="1258"/>
    </location>
</feature>
<dbReference type="Proteomes" id="UP000240883">
    <property type="component" value="Unassembled WGS sequence"/>
</dbReference>
<feature type="domain" description="Transcription factor tau subunit sfc3/Tfc3 C-terminal" evidence="8">
    <location>
        <begin position="1761"/>
        <end position="2218"/>
    </location>
</feature>
<evidence type="ECO:0000256" key="3">
    <source>
        <dbReference type="ARBA" id="ARBA00023125"/>
    </source>
</evidence>
<evidence type="ECO:0000256" key="2">
    <source>
        <dbReference type="ARBA" id="ARBA00022553"/>
    </source>
</evidence>
<dbReference type="EMBL" id="KZ678136">
    <property type="protein sequence ID" value="PSN65897.1"/>
    <property type="molecule type" value="Genomic_DNA"/>
</dbReference>
<name>A0A2T2NKE1_CORCC</name>
<organism evidence="9 10">
    <name type="scientific">Corynespora cassiicola Philippines</name>
    <dbReference type="NCBI Taxonomy" id="1448308"/>
    <lineage>
        <taxon>Eukaryota</taxon>
        <taxon>Fungi</taxon>
        <taxon>Dikarya</taxon>
        <taxon>Ascomycota</taxon>
        <taxon>Pezizomycotina</taxon>
        <taxon>Dothideomycetes</taxon>
        <taxon>Pleosporomycetidae</taxon>
        <taxon>Pleosporales</taxon>
        <taxon>Corynesporascaceae</taxon>
        <taxon>Corynespora</taxon>
    </lineage>
</organism>
<evidence type="ECO:0000256" key="1">
    <source>
        <dbReference type="ARBA" id="ARBA00004123"/>
    </source>
</evidence>
<feature type="region of interest" description="Disordered" evidence="6">
    <location>
        <begin position="214"/>
        <end position="246"/>
    </location>
</feature>
<dbReference type="GO" id="GO:0005634">
    <property type="term" value="C:nucleus"/>
    <property type="evidence" value="ECO:0007669"/>
    <property type="project" value="UniProtKB-SubCell"/>
</dbReference>
<feature type="compositionally biased region" description="Polar residues" evidence="6">
    <location>
        <begin position="693"/>
        <end position="721"/>
    </location>
</feature>
<dbReference type="GO" id="GO:0006384">
    <property type="term" value="P:transcription initiation at RNA polymerase III promoter"/>
    <property type="evidence" value="ECO:0007669"/>
    <property type="project" value="InterPro"/>
</dbReference>
<accession>A0A2T2NKE1</accession>
<feature type="region of interest" description="Disordered" evidence="6">
    <location>
        <begin position="466"/>
        <end position="497"/>
    </location>
</feature>
<feature type="region of interest" description="Disordered" evidence="6">
    <location>
        <begin position="1221"/>
        <end position="1267"/>
    </location>
</feature>
<keyword evidence="2" id="KW-0597">Phosphoprotein</keyword>
<dbReference type="InterPro" id="IPR046488">
    <property type="entry name" value="Sfc3/Tfc3_C"/>
</dbReference>
<comment type="subcellular location">
    <subcellularLocation>
        <location evidence="1">Nucleus</location>
    </subcellularLocation>
</comment>
<evidence type="ECO:0000313" key="9">
    <source>
        <dbReference type="EMBL" id="PSN65897.1"/>
    </source>
</evidence>
<feature type="compositionally biased region" description="Acidic residues" evidence="6">
    <location>
        <begin position="2438"/>
        <end position="2455"/>
    </location>
</feature>
<feature type="region of interest" description="Disordered" evidence="6">
    <location>
        <begin position="805"/>
        <end position="867"/>
    </location>
</feature>
<dbReference type="PANTHER" id="PTHR15180">
    <property type="entry name" value="GENERAL TRANSCRIPTION FACTOR 3C POLYPEPTIDE 1"/>
    <property type="match status" value="1"/>
</dbReference>